<feature type="compositionally biased region" description="Basic and acidic residues" evidence="2">
    <location>
        <begin position="971"/>
        <end position="995"/>
    </location>
</feature>
<feature type="region of interest" description="Disordered" evidence="2">
    <location>
        <begin position="1"/>
        <end position="61"/>
    </location>
</feature>
<feature type="compositionally biased region" description="Basic and acidic residues" evidence="2">
    <location>
        <begin position="1075"/>
        <end position="1084"/>
    </location>
</feature>
<evidence type="ECO:0000256" key="2">
    <source>
        <dbReference type="SAM" id="MobiDB-lite"/>
    </source>
</evidence>
<dbReference type="Proteomes" id="UP000078546">
    <property type="component" value="Unassembled WGS sequence"/>
</dbReference>
<feature type="coiled-coil region" evidence="1">
    <location>
        <begin position="846"/>
        <end position="922"/>
    </location>
</feature>
<evidence type="ECO:0000313" key="4">
    <source>
        <dbReference type="EMBL" id="SBS92323.1"/>
    </source>
</evidence>
<organism evidence="3 6">
    <name type="scientific">Plasmodium ovale curtisi</name>
    <dbReference type="NCBI Taxonomy" id="864141"/>
    <lineage>
        <taxon>Eukaryota</taxon>
        <taxon>Sar</taxon>
        <taxon>Alveolata</taxon>
        <taxon>Apicomplexa</taxon>
        <taxon>Aconoidasida</taxon>
        <taxon>Haemosporida</taxon>
        <taxon>Plasmodiidae</taxon>
        <taxon>Plasmodium</taxon>
        <taxon>Plasmodium (Plasmodium)</taxon>
    </lineage>
</organism>
<evidence type="ECO:0000313" key="5">
    <source>
        <dbReference type="Proteomes" id="UP000078546"/>
    </source>
</evidence>
<feature type="compositionally biased region" description="Basic and acidic residues" evidence="2">
    <location>
        <begin position="1287"/>
        <end position="1303"/>
    </location>
</feature>
<evidence type="ECO:0000313" key="3">
    <source>
        <dbReference type="EMBL" id="SBS84174.1"/>
    </source>
</evidence>
<dbReference type="Proteomes" id="UP000078560">
    <property type="component" value="Unassembled WGS sequence"/>
</dbReference>
<feature type="region of interest" description="Disordered" evidence="2">
    <location>
        <begin position="1047"/>
        <end position="1135"/>
    </location>
</feature>
<protein>
    <submittedName>
        <fullName evidence="3">Uncharacterized protein</fullName>
    </submittedName>
</protein>
<accession>A0A1A8VZ63</accession>
<gene>
    <name evidence="4" type="ORF">POVCU1_022540</name>
    <name evidence="3" type="ORF">POVCU2_0024800</name>
</gene>
<dbReference type="EMBL" id="FLQU01000342">
    <property type="protein sequence ID" value="SBS84174.1"/>
    <property type="molecule type" value="Genomic_DNA"/>
</dbReference>
<feature type="compositionally biased region" description="Basic and acidic residues" evidence="2">
    <location>
        <begin position="1421"/>
        <end position="1441"/>
    </location>
</feature>
<reference evidence="5 6" key="2">
    <citation type="submission" date="2016-05" db="EMBL/GenBank/DDBJ databases">
        <authorList>
            <person name="Naeem Raeece"/>
        </authorList>
    </citation>
    <scope>NUCLEOTIDE SEQUENCE [LARGE SCALE GENOMIC DNA]</scope>
</reference>
<feature type="compositionally biased region" description="Gly residues" evidence="2">
    <location>
        <begin position="1376"/>
        <end position="1396"/>
    </location>
</feature>
<feature type="region of interest" description="Disordered" evidence="2">
    <location>
        <begin position="1245"/>
        <end position="1304"/>
    </location>
</feature>
<feature type="coiled-coil region" evidence="1">
    <location>
        <begin position="208"/>
        <end position="235"/>
    </location>
</feature>
<dbReference type="VEuPathDB" id="PlasmoDB:PocGH01_10011900"/>
<reference evidence="3" key="1">
    <citation type="submission" date="2016-05" db="EMBL/GenBank/DDBJ databases">
        <authorList>
            <person name="Lavstsen T."/>
            <person name="Jespersen J.S."/>
        </authorList>
    </citation>
    <scope>NUCLEOTIDE SEQUENCE [LARGE SCALE GENOMIC DNA]</scope>
</reference>
<feature type="compositionally biased region" description="Basic and acidic residues" evidence="2">
    <location>
        <begin position="49"/>
        <end position="61"/>
    </location>
</feature>
<dbReference type="EMBL" id="FLQV01000422">
    <property type="protein sequence ID" value="SBS92323.1"/>
    <property type="molecule type" value="Genomic_DNA"/>
</dbReference>
<keyword evidence="1" id="KW-0175">Coiled coil</keyword>
<name>A0A1A8VZ63_PLAOA</name>
<sequence length="1537" mass="176715">MMSEKISSNLKGGDTKNGFKKHRNISLGQTGKGKKSIDRKSNQGNIQDTAKEIKEGDKKKNKSENVCDENVRCRVRKEEKNIPINIAAIDEDTNVRYKRLKRKLESLNYKDPLCVTCTPLVQAIFDDLIQAIQNFQKVSDKYENSQKKYKELLSEKKHKYTCGVETEERNNVIGDNLFLSGKHDCSMEGSNNMDSLPNDGQVKDCGTVKEYEKRVEELEKKVEEERELKELYMTENKKLKFSLEILQRDTKEEYTESTDAISDGNFSTYNRTKSFDDFEVDKKRKKEKKKYTKGGRGGSIINDHTLSLGKELSYYKNLCKELQMEVEKVKNESLCSADRERGSEEDIGTGPVTEWDNQYSSRCQNMHSNGENNIKEKNEEIIYLKKRLNAYEMEIRKLNELRLISNVKEERGRKENLPECESNESENRFRGENTWSKIELPCGDDVDGGDDVDAQTKKAESVVDMHELNRMLNARNDEIYHLKNRVLLLETELQVKNDVEKKYKERLQEDGRYDGEVEELNVKLEEAQKELREARRRGEKYEKQYNEEKSEVAILKEELKILEREMEEKKSEFIINKNTIKSLKLESDEFNNSISCSNETKKQLTDYIHNLLNKLSESNDKIDELRDVNIVQKQKMEIYKKEIKKLKEDVIDSSNQIDEFASLLDKKDEMIENCKLKLETINREYADMTIKCNEMLKENKELQIMNTSHSANSSLIIQQLQQEINILTVTNNHLKKIEEDYQIVLQEKTIIEDAAIKIQTELKKSVEKTKSLETYIQTLSVEITNLKTQRDDSLDALTKVAIDKTQYENELIQNKSIVHELKKKISVYENNVLYAQNNISEMNKINIKKEQEEILLKNEIKSLKENLNEKNVQLEMLKEKENKFQQNSVAYNIFHLEAQKKYNSYEKVIKTLEKEIEQLTINNKDNLVIIERLKGELDSQPRNRTCDLPQVLLQQGGIARSGSGGSRGSRHSQDNRARRIRDDNMEAKRSTERRITPSSINPNEEYEAIHSENANSREEDSIYDYSNDFNIFLNSSRKQSYGKKMLNADKGQQRRVHKSQPDHHVGRLTNEEDDTGHGKRHDMVGDSESSSSSRSLNIDFLSFSKKSRKSQEEGKRRNDQRIPSPKQYGICSLSSNNKGDCTRKEDIGRDKLKGFHDDSCLSENSSSYLGNHDISLFSISKIKNIFNLSSTNGGEKLSKYTELKSSNKNNTCDIMGSKWKGPKPVRKDSHDDILFDFKQDSYFEGGEKSPSSFRKVNHAKGGENGAGTSRKEGNPLQPHSLQPQPVDMERRHTPSHDDAETKKGYNFISQTSYEANSNTSSILLDSVSSDFAHNVSVDEYNNTGRKKEVNNGEAYPNYNAVEFNSVLCSSNESHGPKGGRSGGGGLGNRGMVGTGDSGSRVVAGGLHPNEDKQSYENGNHQNEDVSSERSDRKKEQVSNRTKIKQELYNKYMNVLKSIKSEEMDASVNSNNRTIDLTNDYTKTQDNSTSMLSSSKTLQKDSLFSNLSKFKFNEEMIEYNCDPLMIIKPIEESNRDPI</sequence>
<feature type="region of interest" description="Disordered" evidence="2">
    <location>
        <begin position="957"/>
        <end position="1005"/>
    </location>
</feature>
<feature type="coiled-coil region" evidence="1">
    <location>
        <begin position="608"/>
        <end position="737"/>
    </location>
</feature>
<feature type="region of interest" description="Disordered" evidence="2">
    <location>
        <begin position="1369"/>
        <end position="1441"/>
    </location>
</feature>
<evidence type="ECO:0000313" key="6">
    <source>
        <dbReference type="Proteomes" id="UP000078560"/>
    </source>
</evidence>
<proteinExistence type="predicted"/>
<feature type="coiled-coil region" evidence="1">
    <location>
        <begin position="374"/>
        <end position="401"/>
    </location>
</feature>
<feature type="compositionally biased region" description="Polar residues" evidence="2">
    <location>
        <begin position="1"/>
        <end position="10"/>
    </location>
</feature>
<evidence type="ECO:0000256" key="1">
    <source>
        <dbReference type="SAM" id="Coils"/>
    </source>
</evidence>
<feature type="coiled-coil region" evidence="1">
    <location>
        <begin position="510"/>
        <end position="572"/>
    </location>
</feature>
<feature type="compositionally biased region" description="Basic and acidic residues" evidence="2">
    <location>
        <begin position="1109"/>
        <end position="1120"/>
    </location>
</feature>